<dbReference type="Pfam" id="PF00654">
    <property type="entry name" value="Voltage_CLC"/>
    <property type="match status" value="1"/>
</dbReference>
<dbReference type="NCBIfam" id="NF003640">
    <property type="entry name" value="PRK05277.1"/>
    <property type="match status" value="1"/>
</dbReference>
<feature type="transmembrane region" description="Helical" evidence="8">
    <location>
        <begin position="281"/>
        <end position="307"/>
    </location>
</feature>
<reference evidence="9 10" key="1">
    <citation type="submission" date="2014-03" db="EMBL/GenBank/DDBJ databases">
        <title>The Genome Sequence of Francisella tularensis subsp. tularensis str. SCHU S4 substr. FSC043.</title>
        <authorList>
            <consortium name="The Broad Institute Genomics Platform"/>
            <consortium name="The Broad Institute Genome Sequencing Center for Infectious Disease"/>
            <person name="Chapman S.B."/>
            <person name="Guina T."/>
            <person name="Gelhaus C."/>
            <person name="Comer J."/>
            <person name="Sellati T."/>
            <person name="Sjostedt A."/>
            <person name="Young S.K."/>
            <person name="Zeng Q."/>
            <person name="Gargeya S."/>
            <person name="Abouelleil A."/>
            <person name="Alvarado L."/>
            <person name="Chapman S.B."/>
            <person name="Gainer-Dewar J."/>
            <person name="Goldberg J."/>
            <person name="Griggs A."/>
            <person name="Gujja S."/>
            <person name="Hansen M."/>
            <person name="Howarth C."/>
            <person name="Imamovic A."/>
            <person name="Larimer J."/>
            <person name="Murphy C."/>
            <person name="Naylor J."/>
            <person name="Pearson M."/>
            <person name="Poon T.W."/>
            <person name="Priest M."/>
            <person name="Roberts A."/>
            <person name="Saif S."/>
            <person name="Shea T."/>
            <person name="Sykes S."/>
            <person name="Wortman J."/>
            <person name="Nusbaum C."/>
            <person name="Birren B."/>
        </authorList>
    </citation>
    <scope>NUCLEOTIDE SEQUENCE [LARGE SCALE GENOMIC DNA]</scope>
    <source>
        <strain evidence="9 10">Schu S4</strain>
    </source>
</reference>
<keyword evidence="7" id="KW-0868">Chloride</keyword>
<keyword evidence="5" id="KW-0406">Ion transport</keyword>
<feature type="transmembrane region" description="Helical" evidence="8">
    <location>
        <begin position="67"/>
        <end position="89"/>
    </location>
</feature>
<dbReference type="EMBL" id="JIDS01000002">
    <property type="protein sequence ID" value="EZK39302.1"/>
    <property type="molecule type" value="Genomic_DNA"/>
</dbReference>
<protein>
    <recommendedName>
        <fullName evidence="11">H(+)/Cl(-) exchange transporter ClcA</fullName>
    </recommendedName>
</protein>
<keyword evidence="6 8" id="KW-0472">Membrane</keyword>
<feature type="transmembrane region" description="Helical" evidence="8">
    <location>
        <begin position="343"/>
        <end position="363"/>
    </location>
</feature>
<comment type="subcellular location">
    <subcellularLocation>
        <location evidence="1">Membrane</location>
        <topology evidence="1">Multi-pass membrane protein</topology>
    </subcellularLocation>
</comment>
<feature type="transmembrane region" description="Helical" evidence="8">
    <location>
        <begin position="24"/>
        <end position="47"/>
    </location>
</feature>
<feature type="transmembrane region" description="Helical" evidence="8">
    <location>
        <begin position="203"/>
        <end position="222"/>
    </location>
</feature>
<dbReference type="GO" id="GO:0005886">
    <property type="term" value="C:plasma membrane"/>
    <property type="evidence" value="ECO:0007669"/>
    <property type="project" value="TreeGrafter"/>
</dbReference>
<dbReference type="Gene3D" id="1.10.3080.10">
    <property type="entry name" value="Clc chloride channel"/>
    <property type="match status" value="1"/>
</dbReference>
<evidence type="ECO:0000256" key="7">
    <source>
        <dbReference type="ARBA" id="ARBA00023214"/>
    </source>
</evidence>
<dbReference type="Gene3D" id="1.10.1370.30">
    <property type="match status" value="1"/>
</dbReference>
<dbReference type="SUPFAM" id="SSF81340">
    <property type="entry name" value="Clc chloride channel"/>
    <property type="match status" value="1"/>
</dbReference>
<dbReference type="Proteomes" id="UP000023806">
    <property type="component" value="Unassembled WGS sequence"/>
</dbReference>
<evidence type="ECO:0000256" key="1">
    <source>
        <dbReference type="ARBA" id="ARBA00004141"/>
    </source>
</evidence>
<keyword evidence="4 8" id="KW-1133">Transmembrane helix</keyword>
<evidence type="ECO:0000256" key="2">
    <source>
        <dbReference type="ARBA" id="ARBA00022448"/>
    </source>
</evidence>
<gene>
    <name evidence="9" type="ORF">P250_04097</name>
</gene>
<accession>A0AAD3AUL5</accession>
<organism evidence="9 10">
    <name type="scientific">Francisella tularensis subsp. tularensis str. SCHU S4 substr. FSC237</name>
    <dbReference type="NCBI Taxonomy" id="1341660"/>
    <lineage>
        <taxon>Bacteria</taxon>
        <taxon>Pseudomonadati</taxon>
        <taxon>Pseudomonadota</taxon>
        <taxon>Gammaproteobacteria</taxon>
        <taxon>Thiotrichales</taxon>
        <taxon>Francisellaceae</taxon>
        <taxon>Francisella</taxon>
    </lineage>
</organism>
<feature type="transmembrane region" description="Helical" evidence="8">
    <location>
        <begin position="406"/>
        <end position="425"/>
    </location>
</feature>
<evidence type="ECO:0000313" key="9">
    <source>
        <dbReference type="EMBL" id="EZK39302.1"/>
    </source>
</evidence>
<dbReference type="InterPro" id="IPR014743">
    <property type="entry name" value="Cl-channel_core"/>
</dbReference>
<evidence type="ECO:0000256" key="6">
    <source>
        <dbReference type="ARBA" id="ARBA00023136"/>
    </source>
</evidence>
<proteinExistence type="predicted"/>
<evidence type="ECO:0000256" key="3">
    <source>
        <dbReference type="ARBA" id="ARBA00022692"/>
    </source>
</evidence>
<dbReference type="InterPro" id="IPR001807">
    <property type="entry name" value="ClC"/>
</dbReference>
<keyword evidence="3 8" id="KW-0812">Transmembrane</keyword>
<keyword evidence="2" id="KW-0813">Transport</keyword>
<evidence type="ECO:0000256" key="8">
    <source>
        <dbReference type="SAM" id="Phobius"/>
    </source>
</evidence>
<name>A0AAD3AUL5_FRATT</name>
<dbReference type="PRINTS" id="PR00762">
    <property type="entry name" value="CLCHANNEL"/>
</dbReference>
<feature type="transmembrane region" description="Helical" evidence="8">
    <location>
        <begin position="242"/>
        <end position="260"/>
    </location>
</feature>
<sequence>MQTTLISIMSNKVLDTYYKNNRHIWVLVLSGAVIGTMIGLLATAFQLLLDFIFKIKLALFSFSGGNLFIEIAMSISLSIVMVLISIFIVKKFAKEAGGSGIQEVEGALKGCRKIRKRVMPVKFISGLFSLGSGLSLGKEGPSIHMAAALAQFFVDKFKLTTKYANAVISAGAGAGLAAAFNTPLSGIIFVIEEMNRKFRFSVSAIKCVLVACIMSTVISRAIMGNPPAISVETFSSVPQNTLWLFMVLGIIFGYFGLLFNKSLIKVTNFFSEGSKKRYWTLVIIVCIIFGIGVVLSPNAVGGGYIVIANTLDYNLSIKMLLVLFVLRFAGVIFSYGTGVTGGIFAPMIALGTVFGLDYGLSVAQLFPQYNIEPGVFAVAGMSALFTATVGAPLTGIVLVMEMTWNFHLLLPLMITCFSASMLTYIHHQKPIYDTLLRRTISNERKQQAKEKMSAIKSQLQILQDKLSQKKKYNHAISLMHWDLETQAPKNSINTTSEVIGFFSEKIYEI</sequence>
<feature type="transmembrane region" description="Helical" evidence="8">
    <location>
        <begin position="375"/>
        <end position="399"/>
    </location>
</feature>
<evidence type="ECO:0000256" key="5">
    <source>
        <dbReference type="ARBA" id="ARBA00023065"/>
    </source>
</evidence>
<dbReference type="CDD" id="cd01031">
    <property type="entry name" value="EriC"/>
    <property type="match status" value="1"/>
</dbReference>
<dbReference type="GO" id="GO:0005247">
    <property type="term" value="F:voltage-gated chloride channel activity"/>
    <property type="evidence" value="ECO:0007669"/>
    <property type="project" value="TreeGrafter"/>
</dbReference>
<comment type="caution">
    <text evidence="9">The sequence shown here is derived from an EMBL/GenBank/DDBJ whole genome shotgun (WGS) entry which is preliminary data.</text>
</comment>
<feature type="transmembrane region" description="Helical" evidence="8">
    <location>
        <begin position="166"/>
        <end position="191"/>
    </location>
</feature>
<evidence type="ECO:0000313" key="10">
    <source>
        <dbReference type="Proteomes" id="UP000023806"/>
    </source>
</evidence>
<feature type="transmembrane region" description="Helical" evidence="8">
    <location>
        <begin position="118"/>
        <end position="136"/>
    </location>
</feature>
<dbReference type="AlphaFoldDB" id="A0AAD3AUL5"/>
<dbReference type="PANTHER" id="PTHR45711:SF6">
    <property type="entry name" value="CHLORIDE CHANNEL PROTEIN"/>
    <property type="match status" value="1"/>
</dbReference>
<evidence type="ECO:0008006" key="11">
    <source>
        <dbReference type="Google" id="ProtNLM"/>
    </source>
</evidence>
<dbReference type="PANTHER" id="PTHR45711">
    <property type="entry name" value="CHLORIDE CHANNEL PROTEIN"/>
    <property type="match status" value="1"/>
</dbReference>
<evidence type="ECO:0000256" key="4">
    <source>
        <dbReference type="ARBA" id="ARBA00022989"/>
    </source>
</evidence>